<keyword evidence="1" id="KW-0812">Transmembrane</keyword>
<feature type="transmembrane region" description="Helical" evidence="1">
    <location>
        <begin position="20"/>
        <end position="39"/>
    </location>
</feature>
<dbReference type="RefSeq" id="XP_056866052.1">
    <property type="nucleotide sequence ID" value="XM_057010072.1"/>
</dbReference>
<dbReference type="Proteomes" id="UP000504610">
    <property type="component" value="Chromosome 4"/>
</dbReference>
<evidence type="ECO:0000313" key="3">
    <source>
        <dbReference type="RefSeq" id="XP_056866052.1"/>
    </source>
</evidence>
<organism evidence="2 3">
    <name type="scientific">Raphanus sativus</name>
    <name type="common">Radish</name>
    <name type="synonym">Raphanus raphanistrum var. sativus</name>
    <dbReference type="NCBI Taxonomy" id="3726"/>
    <lineage>
        <taxon>Eukaryota</taxon>
        <taxon>Viridiplantae</taxon>
        <taxon>Streptophyta</taxon>
        <taxon>Embryophyta</taxon>
        <taxon>Tracheophyta</taxon>
        <taxon>Spermatophyta</taxon>
        <taxon>Magnoliopsida</taxon>
        <taxon>eudicotyledons</taxon>
        <taxon>Gunneridae</taxon>
        <taxon>Pentapetalae</taxon>
        <taxon>rosids</taxon>
        <taxon>malvids</taxon>
        <taxon>Brassicales</taxon>
        <taxon>Brassicaceae</taxon>
        <taxon>Brassiceae</taxon>
        <taxon>Raphanus</taxon>
    </lineage>
</organism>
<name>A0A9W3DQ51_RAPSA</name>
<keyword evidence="1" id="KW-1133">Transmembrane helix</keyword>
<reference evidence="2" key="1">
    <citation type="journal article" date="2019" name="Database">
        <title>The radish genome database (RadishGD): an integrated information resource for radish genomics.</title>
        <authorList>
            <person name="Yu H.J."/>
            <person name="Baek S."/>
            <person name="Lee Y.J."/>
            <person name="Cho A."/>
            <person name="Mun J.H."/>
        </authorList>
    </citation>
    <scope>NUCLEOTIDE SEQUENCE [LARGE SCALE GENOMIC DNA]</scope>
    <source>
        <strain evidence="2">cv. WK10039</strain>
    </source>
</reference>
<accession>A0A9W3DQ51</accession>
<sequence>MVPLFNRFSFLTSYVFSIPWLGFFLYLLFVLILKMFGILTGKSKVLELIEVDWILFPKRRSATIPEVDCVRKALSDKKKGKMPDTVVHGKHFMNLKLGLGLGSGTQQFGTADVLANDDSPDDCEILAFARTQGVIALH</sequence>
<keyword evidence="1" id="KW-0472">Membrane</keyword>
<dbReference type="AlphaFoldDB" id="A0A9W3DQ51"/>
<proteinExistence type="predicted"/>
<reference evidence="3" key="2">
    <citation type="submission" date="2025-08" db="UniProtKB">
        <authorList>
            <consortium name="RefSeq"/>
        </authorList>
    </citation>
    <scope>IDENTIFICATION</scope>
    <source>
        <tissue evidence="3">Leaf</tissue>
    </source>
</reference>
<protein>
    <submittedName>
        <fullName evidence="3">Uncharacterized protein LOC108849037 isoform X1</fullName>
    </submittedName>
</protein>
<keyword evidence="2" id="KW-1185">Reference proteome</keyword>
<dbReference type="GeneID" id="108849037"/>
<gene>
    <name evidence="3" type="primary">LOC108849037</name>
</gene>
<evidence type="ECO:0000256" key="1">
    <source>
        <dbReference type="SAM" id="Phobius"/>
    </source>
</evidence>
<evidence type="ECO:0000313" key="2">
    <source>
        <dbReference type="Proteomes" id="UP000504610"/>
    </source>
</evidence>